<keyword evidence="7" id="KW-0969">Cilium</keyword>
<feature type="domain" description="Flagellin C-terminal" evidence="6">
    <location>
        <begin position="332"/>
        <end position="414"/>
    </location>
</feature>
<dbReference type="InterPro" id="IPR046358">
    <property type="entry name" value="Flagellin_C"/>
</dbReference>
<keyword evidence="7" id="KW-0282">Flagellum</keyword>
<dbReference type="GO" id="GO:0071973">
    <property type="term" value="P:bacterial-type flagellum-dependent cell motility"/>
    <property type="evidence" value="ECO:0007669"/>
    <property type="project" value="InterPro"/>
</dbReference>
<accession>A0A2T0WIG2</accession>
<sequence>MTIGTSLFAALNTRAFQKSDAKIAQLQENISTGTEDPKASADPIRAQRLSVVNEHKDMLDRFNSNLIVAEKRLEITDSNLGEVNDLLQSMRELAIRGADASVTPSERKVLLHKATQLRDSLITQANARDDTGRPIFGGYQGRMDPFTEGTNGVEYNGDAGRHNLRVSESAMVSTGISGDEAFMGVDLLSGETRGLFDIVDDFIFTLGSEGHSLRDSVTEANTMSVDLAKTQGDAKWTMTLGEGANAVTISADLVSGQPGPAIAAINAVSTQTGITAAFTDDGDGMVLTGVNGVTLSDIKVEPEQRGEVARAYPEEGVFIQMVSKDRTSSGIIDQITAAGEHVADMRAVVGAQAESVDRFQKLVAERTVILDEAVSNLSDLDLAAAITKLQSLLLNREASQSSFVKITSTSLFDYIR</sequence>
<dbReference type="InterPro" id="IPR001492">
    <property type="entry name" value="Flagellin"/>
</dbReference>
<proteinExistence type="inferred from homology"/>
<dbReference type="GO" id="GO:0005198">
    <property type="term" value="F:structural molecule activity"/>
    <property type="evidence" value="ECO:0007669"/>
    <property type="project" value="InterPro"/>
</dbReference>
<dbReference type="GO" id="GO:0009424">
    <property type="term" value="C:bacterial-type flagellum hook"/>
    <property type="evidence" value="ECO:0007669"/>
    <property type="project" value="InterPro"/>
</dbReference>
<keyword evidence="7" id="KW-0966">Cell projection</keyword>
<evidence type="ECO:0000256" key="1">
    <source>
        <dbReference type="ARBA" id="ARBA00004365"/>
    </source>
</evidence>
<dbReference type="EMBL" id="PVTQ01000012">
    <property type="protein sequence ID" value="PRY86489.1"/>
    <property type="molecule type" value="Genomic_DNA"/>
</dbReference>
<protein>
    <submittedName>
        <fullName evidence="7">Flagellar hook-associated protein 3 FlgL</fullName>
    </submittedName>
</protein>
<dbReference type="Pfam" id="PF00700">
    <property type="entry name" value="Flagellin_C"/>
    <property type="match status" value="1"/>
</dbReference>
<comment type="subcellular location">
    <subcellularLocation>
        <location evidence="1">Bacterial flagellum</location>
    </subcellularLocation>
    <subcellularLocation>
        <location evidence="2">Secreted</location>
    </subcellularLocation>
</comment>
<feature type="domain" description="Flagellin N-terminal" evidence="5">
    <location>
        <begin position="9"/>
        <end position="128"/>
    </location>
</feature>
<dbReference type="PANTHER" id="PTHR42792:SF1">
    <property type="entry name" value="FLAGELLAR HOOK-ASSOCIATED PROTEIN 3"/>
    <property type="match status" value="1"/>
</dbReference>
<dbReference type="Pfam" id="PF00669">
    <property type="entry name" value="Flagellin_N"/>
    <property type="match status" value="1"/>
</dbReference>
<dbReference type="GO" id="GO:0005576">
    <property type="term" value="C:extracellular region"/>
    <property type="evidence" value="ECO:0007669"/>
    <property type="project" value="UniProtKB-SubCell"/>
</dbReference>
<dbReference type="Gene3D" id="1.20.1330.10">
    <property type="entry name" value="f41 fragment of flagellin, N-terminal domain"/>
    <property type="match status" value="1"/>
</dbReference>
<evidence type="ECO:0000256" key="4">
    <source>
        <dbReference type="ARBA" id="ARBA00023143"/>
    </source>
</evidence>
<dbReference type="AlphaFoldDB" id="A0A2T0WIG2"/>
<evidence type="ECO:0000259" key="6">
    <source>
        <dbReference type="Pfam" id="PF00700"/>
    </source>
</evidence>
<gene>
    <name evidence="7" type="ORF">CLV74_112128</name>
</gene>
<dbReference type="InterPro" id="IPR001029">
    <property type="entry name" value="Flagellin_N"/>
</dbReference>
<evidence type="ECO:0000313" key="7">
    <source>
        <dbReference type="EMBL" id="PRY86489.1"/>
    </source>
</evidence>
<dbReference type="Proteomes" id="UP000238392">
    <property type="component" value="Unassembled WGS sequence"/>
</dbReference>
<dbReference type="OrthoDB" id="7835373at2"/>
<evidence type="ECO:0000256" key="2">
    <source>
        <dbReference type="ARBA" id="ARBA00004613"/>
    </source>
</evidence>
<dbReference type="InterPro" id="IPR013384">
    <property type="entry name" value="Flagell_FlgL"/>
</dbReference>
<keyword evidence="8" id="KW-1185">Reference proteome</keyword>
<evidence type="ECO:0000259" key="5">
    <source>
        <dbReference type="Pfam" id="PF00669"/>
    </source>
</evidence>
<evidence type="ECO:0000256" key="3">
    <source>
        <dbReference type="ARBA" id="ARBA00005709"/>
    </source>
</evidence>
<evidence type="ECO:0000313" key="8">
    <source>
        <dbReference type="Proteomes" id="UP000238392"/>
    </source>
</evidence>
<keyword evidence="4" id="KW-0975">Bacterial flagellum</keyword>
<dbReference type="PANTHER" id="PTHR42792">
    <property type="entry name" value="FLAGELLIN"/>
    <property type="match status" value="1"/>
</dbReference>
<name>A0A2T0WIG2_9RHOB</name>
<organism evidence="7 8">
    <name type="scientific">Donghicola tyrosinivorans</name>
    <dbReference type="NCBI Taxonomy" id="1652492"/>
    <lineage>
        <taxon>Bacteria</taxon>
        <taxon>Pseudomonadati</taxon>
        <taxon>Pseudomonadota</taxon>
        <taxon>Alphaproteobacteria</taxon>
        <taxon>Rhodobacterales</taxon>
        <taxon>Roseobacteraceae</taxon>
        <taxon>Donghicola</taxon>
    </lineage>
</organism>
<comment type="similarity">
    <text evidence="3">Belongs to the bacterial flagellin family.</text>
</comment>
<comment type="caution">
    <text evidence="7">The sequence shown here is derived from an EMBL/GenBank/DDBJ whole genome shotgun (WGS) entry which is preliminary data.</text>
</comment>
<dbReference type="NCBIfam" id="TIGR02550">
    <property type="entry name" value="flagell_flgL"/>
    <property type="match status" value="1"/>
</dbReference>
<dbReference type="RefSeq" id="WP_106266781.1">
    <property type="nucleotide sequence ID" value="NZ_PVTQ01000012.1"/>
</dbReference>
<reference evidence="7 8" key="1">
    <citation type="submission" date="2018-03" db="EMBL/GenBank/DDBJ databases">
        <title>Genomic Encyclopedia of Archaeal and Bacterial Type Strains, Phase II (KMG-II): from individual species to whole genera.</title>
        <authorList>
            <person name="Goeker M."/>
        </authorList>
    </citation>
    <scope>NUCLEOTIDE SEQUENCE [LARGE SCALE GENOMIC DNA]</scope>
    <source>
        <strain evidence="7 8">DSM 100212</strain>
    </source>
</reference>
<dbReference type="SUPFAM" id="SSF64518">
    <property type="entry name" value="Phase 1 flagellin"/>
    <property type="match status" value="1"/>
</dbReference>